<dbReference type="HOGENOM" id="CLU_2021100_0_0_1"/>
<accession>T1JDE9</accession>
<reference evidence="3" key="1">
    <citation type="submission" date="2011-05" db="EMBL/GenBank/DDBJ databases">
        <authorList>
            <person name="Richards S.R."/>
            <person name="Qu J."/>
            <person name="Jiang H."/>
            <person name="Jhangiani S.N."/>
            <person name="Agravi P."/>
            <person name="Goodspeed R."/>
            <person name="Gross S."/>
            <person name="Mandapat C."/>
            <person name="Jackson L."/>
            <person name="Mathew T."/>
            <person name="Pu L."/>
            <person name="Thornton R."/>
            <person name="Saada N."/>
            <person name="Wilczek-Boney K.B."/>
            <person name="Lee S."/>
            <person name="Kovar C."/>
            <person name="Wu Y."/>
            <person name="Scherer S.E."/>
            <person name="Worley K.C."/>
            <person name="Muzny D.M."/>
            <person name="Gibbs R."/>
        </authorList>
    </citation>
    <scope>NUCLEOTIDE SEQUENCE</scope>
    <source>
        <strain evidence="3">Brora</strain>
    </source>
</reference>
<evidence type="ECO:0000313" key="3">
    <source>
        <dbReference type="Proteomes" id="UP000014500"/>
    </source>
</evidence>
<organism evidence="2 3">
    <name type="scientific">Strigamia maritima</name>
    <name type="common">European centipede</name>
    <name type="synonym">Geophilus maritimus</name>
    <dbReference type="NCBI Taxonomy" id="126957"/>
    <lineage>
        <taxon>Eukaryota</taxon>
        <taxon>Metazoa</taxon>
        <taxon>Ecdysozoa</taxon>
        <taxon>Arthropoda</taxon>
        <taxon>Myriapoda</taxon>
        <taxon>Chilopoda</taxon>
        <taxon>Pleurostigmophora</taxon>
        <taxon>Geophilomorpha</taxon>
        <taxon>Linotaeniidae</taxon>
        <taxon>Strigamia</taxon>
    </lineage>
</organism>
<dbReference type="Proteomes" id="UP000014500">
    <property type="component" value="Unassembled WGS sequence"/>
</dbReference>
<dbReference type="AlphaFoldDB" id="T1JDE9"/>
<dbReference type="EMBL" id="JH432105">
    <property type="status" value="NOT_ANNOTATED_CDS"/>
    <property type="molecule type" value="Genomic_DNA"/>
</dbReference>
<protein>
    <submittedName>
        <fullName evidence="2">Uncharacterized protein</fullName>
    </submittedName>
</protein>
<keyword evidence="3" id="KW-1185">Reference proteome</keyword>
<evidence type="ECO:0000313" key="2">
    <source>
        <dbReference type="EnsemblMetazoa" id="SMAR011826-PA"/>
    </source>
</evidence>
<keyword evidence="1" id="KW-0732">Signal</keyword>
<feature type="chain" id="PRO_5004590505" evidence="1">
    <location>
        <begin position="21"/>
        <end position="123"/>
    </location>
</feature>
<name>T1JDE9_STRMM</name>
<evidence type="ECO:0000256" key="1">
    <source>
        <dbReference type="SAM" id="SignalP"/>
    </source>
</evidence>
<dbReference type="EnsemblMetazoa" id="SMAR011826-RA">
    <property type="protein sequence ID" value="SMAR011826-PA"/>
    <property type="gene ID" value="SMAR011826"/>
</dbReference>
<proteinExistence type="predicted"/>
<sequence>MAKLILALPLFALVLATVWCDVEFTITKDGEKDVGTKYEDIKTLIMTKYGHIMTKDGVMPQFSELNQKALEDPRFAEISAKVQKGEELTDAEDEEFVKLHFKYFGALITKLYEDEDIAFTYSE</sequence>
<reference evidence="2" key="2">
    <citation type="submission" date="2015-02" db="UniProtKB">
        <authorList>
            <consortium name="EnsemblMetazoa"/>
        </authorList>
    </citation>
    <scope>IDENTIFICATION</scope>
</reference>
<feature type="signal peptide" evidence="1">
    <location>
        <begin position="1"/>
        <end position="20"/>
    </location>
</feature>